<evidence type="ECO:0000313" key="5">
    <source>
        <dbReference type="Proteomes" id="UP000635316"/>
    </source>
</evidence>
<evidence type="ECO:0000259" key="3">
    <source>
        <dbReference type="SMART" id="SM00903"/>
    </source>
</evidence>
<evidence type="ECO:0000313" key="4">
    <source>
        <dbReference type="EMBL" id="MBK1780143.1"/>
    </source>
</evidence>
<name>A0ABS1EBC9_9BURK</name>
<dbReference type="InterPro" id="IPR012349">
    <property type="entry name" value="Split_barrel_FMN-bd"/>
</dbReference>
<dbReference type="InterPro" id="IPR002563">
    <property type="entry name" value="Flavin_Rdtase-like_dom"/>
</dbReference>
<reference evidence="4 5" key="1">
    <citation type="submission" date="2020-12" db="EMBL/GenBank/DDBJ databases">
        <authorList>
            <person name="Lu T."/>
            <person name="Wang Q."/>
            <person name="Han X."/>
        </authorList>
    </citation>
    <scope>NUCLEOTIDE SEQUENCE [LARGE SCALE GENOMIC DNA]</scope>
    <source>
        <strain evidence="4 5">WQ 585</strain>
    </source>
</reference>
<sequence>MDIKLNTPQAIESGDPENDLRAFRRCLSQFATGVTVMTACNGQELAGMSVNSFAALSLEPPLVLWSIRKESSSLDIFQKAKHYAVNILADTQVELSNLFSKGGEEKFNHVAWHKGKLGAPLLDNVICTLECSLENIVDGGDHLILIGRVRHYARYDGTPLLFYQGRYGVANDWTALMNKSTASNNQQDSASQSTPVSLLRRLHYVSHLISSRFNTQRQQLGISVAEFRIYGWLKLQAMSEQKLQACIYLSQQEIKDALQEMKGRNHIEGQLGSSKISLTNEGLEHARFIHQKVKNFETNLTNNIDKNDLETALRVIDSLISHTKNA</sequence>
<proteinExistence type="inferred from homology"/>
<dbReference type="SUPFAM" id="SSF46785">
    <property type="entry name" value="Winged helix' DNA-binding domain"/>
    <property type="match status" value="1"/>
</dbReference>
<dbReference type="PANTHER" id="PTHR30466">
    <property type="entry name" value="FLAVIN REDUCTASE"/>
    <property type="match status" value="1"/>
</dbReference>
<protein>
    <submittedName>
        <fullName evidence="4">Flavin reductase family protein</fullName>
    </submittedName>
</protein>
<dbReference type="Gene3D" id="2.30.110.10">
    <property type="entry name" value="Electron Transport, Fmn-binding Protein, Chain A"/>
    <property type="match status" value="1"/>
</dbReference>
<feature type="domain" description="Flavin reductase like" evidence="3">
    <location>
        <begin position="27"/>
        <end position="169"/>
    </location>
</feature>
<keyword evidence="5" id="KW-1185">Reference proteome</keyword>
<dbReference type="Pfam" id="PF01613">
    <property type="entry name" value="Flavin_Reduct"/>
    <property type="match status" value="1"/>
</dbReference>
<dbReference type="InterPro" id="IPR050268">
    <property type="entry name" value="NADH-dep_flavin_reductase"/>
</dbReference>
<dbReference type="SMART" id="SM00903">
    <property type="entry name" value="Flavin_Reduct"/>
    <property type="match status" value="1"/>
</dbReference>
<dbReference type="PANTHER" id="PTHR30466:SF11">
    <property type="entry name" value="FLAVIN-DEPENDENT MONOOXYGENASE, REDUCTASE SUBUNIT HSAB"/>
    <property type="match status" value="1"/>
</dbReference>
<dbReference type="Gene3D" id="1.10.10.10">
    <property type="entry name" value="Winged helix-like DNA-binding domain superfamily/Winged helix DNA-binding domain"/>
    <property type="match status" value="1"/>
</dbReference>
<dbReference type="InterPro" id="IPR036390">
    <property type="entry name" value="WH_DNA-bd_sf"/>
</dbReference>
<evidence type="ECO:0000256" key="1">
    <source>
        <dbReference type="ARBA" id="ARBA00008898"/>
    </source>
</evidence>
<dbReference type="InterPro" id="IPR036388">
    <property type="entry name" value="WH-like_DNA-bd_sf"/>
</dbReference>
<organism evidence="4 5">
    <name type="scientific">Advenella mandrilli</name>
    <dbReference type="NCBI Taxonomy" id="2800330"/>
    <lineage>
        <taxon>Bacteria</taxon>
        <taxon>Pseudomonadati</taxon>
        <taxon>Pseudomonadota</taxon>
        <taxon>Betaproteobacteria</taxon>
        <taxon>Burkholderiales</taxon>
        <taxon>Alcaligenaceae</taxon>
    </lineage>
</organism>
<gene>
    <name evidence="4" type="ORF">JHL22_02830</name>
</gene>
<dbReference type="SUPFAM" id="SSF50475">
    <property type="entry name" value="FMN-binding split barrel"/>
    <property type="match status" value="1"/>
</dbReference>
<accession>A0ABS1EBC9</accession>
<comment type="similarity">
    <text evidence="1">Belongs to the non-flavoprotein flavin reductase family.</text>
</comment>
<dbReference type="RefSeq" id="WP_200233559.1">
    <property type="nucleotide sequence ID" value="NZ_JAENGP010000002.1"/>
</dbReference>
<keyword evidence="2" id="KW-0560">Oxidoreductase</keyword>
<evidence type="ECO:0000256" key="2">
    <source>
        <dbReference type="ARBA" id="ARBA00023002"/>
    </source>
</evidence>
<dbReference type="Proteomes" id="UP000635316">
    <property type="component" value="Unassembled WGS sequence"/>
</dbReference>
<comment type="caution">
    <text evidence="4">The sequence shown here is derived from an EMBL/GenBank/DDBJ whole genome shotgun (WGS) entry which is preliminary data.</text>
</comment>
<dbReference type="EMBL" id="JAENGP010000002">
    <property type="protein sequence ID" value="MBK1780143.1"/>
    <property type="molecule type" value="Genomic_DNA"/>
</dbReference>